<feature type="domain" description="FH2" evidence="18">
    <location>
        <begin position="334"/>
        <end position="730"/>
    </location>
</feature>
<dbReference type="InterPro" id="IPR016024">
    <property type="entry name" value="ARM-type_fold"/>
</dbReference>
<keyword evidence="6" id="KW-0444">Lipid biosynthesis</keyword>
<evidence type="ECO:0000256" key="5">
    <source>
        <dbReference type="ARBA" id="ARBA00012699"/>
    </source>
</evidence>
<dbReference type="EC" id="2.4.1.80" evidence="5"/>
<keyword evidence="12" id="KW-0443">Lipid metabolism</keyword>
<feature type="compositionally biased region" description="Pro residues" evidence="17">
    <location>
        <begin position="236"/>
        <end position="249"/>
    </location>
</feature>
<comment type="pathway">
    <text evidence="3">Sphingolipid metabolism.</text>
</comment>
<evidence type="ECO:0000256" key="1">
    <source>
        <dbReference type="ARBA" id="ARBA00004653"/>
    </source>
</evidence>
<dbReference type="PROSITE" id="PS51444">
    <property type="entry name" value="FH2"/>
    <property type="match status" value="1"/>
</dbReference>
<keyword evidence="20" id="KW-1185">Reference proteome</keyword>
<evidence type="ECO:0000256" key="13">
    <source>
        <dbReference type="ARBA" id="ARBA00023136"/>
    </source>
</evidence>
<accession>A0A7I8VJJ5</accession>
<evidence type="ECO:0000259" key="18">
    <source>
        <dbReference type="PROSITE" id="PS51444"/>
    </source>
</evidence>
<evidence type="ECO:0000256" key="4">
    <source>
        <dbReference type="ARBA" id="ARBA00006739"/>
    </source>
</evidence>
<feature type="coiled-coil region" evidence="16">
    <location>
        <begin position="609"/>
        <end position="676"/>
    </location>
</feature>
<keyword evidence="9" id="KW-0812">Transmembrane</keyword>
<dbReference type="GO" id="GO:0003779">
    <property type="term" value="F:actin binding"/>
    <property type="evidence" value="ECO:0007669"/>
    <property type="project" value="InterPro"/>
</dbReference>
<dbReference type="Gene3D" id="1.10.238.150">
    <property type="entry name" value="Formin, FH3 diaphanous domain"/>
    <property type="match status" value="1"/>
</dbReference>
<keyword evidence="10" id="KW-1133">Transmembrane helix</keyword>
<evidence type="ECO:0000256" key="7">
    <source>
        <dbReference type="ARBA" id="ARBA00022676"/>
    </source>
</evidence>
<keyword evidence="13" id="KW-0472">Membrane</keyword>
<organism evidence="19 20">
    <name type="scientific">Dimorphilus gyrociliatus</name>
    <dbReference type="NCBI Taxonomy" id="2664684"/>
    <lineage>
        <taxon>Eukaryota</taxon>
        <taxon>Metazoa</taxon>
        <taxon>Spiralia</taxon>
        <taxon>Lophotrochozoa</taxon>
        <taxon>Annelida</taxon>
        <taxon>Polychaeta</taxon>
        <taxon>Polychaeta incertae sedis</taxon>
        <taxon>Dinophilidae</taxon>
        <taxon>Dimorphilus</taxon>
    </lineage>
</organism>
<dbReference type="SUPFAM" id="SSF101447">
    <property type="entry name" value="Formin homology 2 domain (FH2 domain)"/>
    <property type="match status" value="1"/>
</dbReference>
<gene>
    <name evidence="19" type="ORF">DGYR_LOCUS4577</name>
</gene>
<dbReference type="GO" id="GO:0000139">
    <property type="term" value="C:Golgi membrane"/>
    <property type="evidence" value="ECO:0007669"/>
    <property type="project" value="UniProtKB-SubCell"/>
</dbReference>
<dbReference type="FunFam" id="3.90.550.10:FF:000041">
    <property type="entry name" value="UDP-glucose ceramide glucosyltransferase"/>
    <property type="match status" value="1"/>
</dbReference>
<proteinExistence type="inferred from homology"/>
<protein>
    <recommendedName>
        <fullName evidence="5">ceramide glucosyltransferase</fullName>
        <ecNumber evidence="5">2.4.1.80</ecNumber>
    </recommendedName>
</protein>
<evidence type="ECO:0000256" key="11">
    <source>
        <dbReference type="ARBA" id="ARBA00023034"/>
    </source>
</evidence>
<dbReference type="Pfam" id="PF13506">
    <property type="entry name" value="Glyco_transf_21"/>
    <property type="match status" value="1"/>
</dbReference>
<comment type="pathway">
    <text evidence="2">Lipid metabolism; sphingolipid metabolism.</text>
</comment>
<comment type="similarity">
    <text evidence="4">Belongs to the glycosyltransferase 2 family.</text>
</comment>
<sequence>MSNDSLEDRVEMRSEFVGLNIIVILDDLRDIDDAELQVQINVYLDCQERDDEQRTGELSSGVDLSDHRDVFKAIMTKITDSPKAHHFLSILHSLLSLEIEEDESDVKWKASVKLVQQASLVKRIEDVEKIGFVKGKNLQSRKQNKEISTQTKQGCLESEQAIEPVQLQITDAPLTLPPPTKSIVNNNTIPPAPPLPSNSASSTIPPAPPLPNGSSSMIPAPPPPPPPLFPTTGRIPPAPPLPGTGSIPPAPPLPGMGGIPSPPPLPGMGGIPPPPPLPGMGGIPPPPPLPGVPGAPPPPPLPGMGGIPLPPPGLPGAPPLLGMNAGNALNQTSVTRTPRPSLKMKKLNWTKIESNKIISPVSNQRRLTIWEKVNSMDDPIKIEYKDLEKTFCQKIFKKEEKKPTKKKEPTHISCLDMKDSMAVNIFLKQFKEGQNFIIDKLAECDASAIGLERLIGLKKILPKRETLNQIKAIQEDKLDTPDKFYLNLSKVPFYTARIEGLILVEEFPPNVEDLEKRLQIIIKATEGLLTEDSFRKFLRLALHSGNFINAGGHAGNAVGFELKSLMRFLEVKGDKPRVTLLHHLVKEAEEKQPDILKFLDDLYQSLVDCKHYKSTREGLQQEYNQLKREVNKLIKTLESADDQIMNKVFDEFLKTAKESLKVCEELDKRVDELYDEMVESFCEKKGDLKLEEYIDLIHEFFSAVLRCKKENAQRKLLEERERKRQLTSKTKGKPKPEVYGEVDKILSQIRVGDFKLKKTTIRLSSNIRGGSLIPRSTSSVKSLYEEPKILKDLSKVSTKIKDVNKFPMAREEMTSIADHIQECSADEVMEILINQRQLDKVHFVFAVKQLDIVSQNFIGEEEFERYKKWIWQQPGFYVLLEKLAEKCVYFNAESTLQIFTSLRALDFPNDSTLIQAYLKLLTKHVNDLHFDQVVQLFAILTSFDNSLPKEVGILKKLCKKICDCRILESCDVLDAYGLIFLLEVYNAEIFESEDKIIRILNCLSEERAFLDWENIIDILLIMRKDIFELCPEFANFVIDYAWCEMPSELTQSKLKLYKKEEVTIDGYPGVSILKPLTGADPNLYGNLESFFTLDYPIYELLLCVAEDLDSAVPIVESLLKKYSKVNAKLLTSAENVGVNPKINNMLQGYNVASYELILVSDCGIKVKPNSLSDMVEKMTKDVGLVHQMPYVCDRSGFASCIEQVYFGTHHAKIYLNAQILGQNCITGMSVMVRKSIIDEAGGLQAFSSYIAEDYYLSGTIFDRGWKVRLASLPAMQNHGNSTLKSYQARMTRWSKLRSVLVPFAHTVEPVTESIVLGILSSWAAWNIFNCSPLIFFTAHLLVWMMLDYILLRIIQNGELSYSLFKFGTAWVVREISGIAWFIASCTDSTIIWRNRKYKIKWGGIGEEIKK</sequence>
<dbReference type="Gene3D" id="1.25.10.10">
    <property type="entry name" value="Leucine-rich Repeat Variant"/>
    <property type="match status" value="1"/>
</dbReference>
<comment type="catalytic activity">
    <reaction evidence="15">
        <text>N-(9Z-octadecenoyl)-sphing-4-enine + UDP-alpha-D-xylose = beta-D-xylosyl-(1&lt;-&gt;1')-N-(9Z-octadecenoyl)-sphing-4-enine + UDP + H(+)</text>
        <dbReference type="Rhea" id="RHEA:70247"/>
        <dbReference type="ChEBI" id="CHEBI:15378"/>
        <dbReference type="ChEBI" id="CHEBI:57632"/>
        <dbReference type="ChEBI" id="CHEBI:58223"/>
        <dbReference type="ChEBI" id="CHEBI:77996"/>
        <dbReference type="ChEBI" id="CHEBI:189081"/>
    </reaction>
    <physiologicalReaction direction="left-to-right" evidence="15">
        <dbReference type="Rhea" id="RHEA:70248"/>
    </physiologicalReaction>
</comment>
<dbReference type="SMART" id="SM01139">
    <property type="entry name" value="Drf_FH3"/>
    <property type="match status" value="1"/>
</dbReference>
<evidence type="ECO:0000256" key="2">
    <source>
        <dbReference type="ARBA" id="ARBA00004760"/>
    </source>
</evidence>
<keyword evidence="7" id="KW-0328">Glycosyltransferase</keyword>
<keyword evidence="11" id="KW-0333">Golgi apparatus</keyword>
<dbReference type="InterPro" id="IPR010472">
    <property type="entry name" value="FH3_dom"/>
</dbReference>
<dbReference type="InterPro" id="IPR011989">
    <property type="entry name" value="ARM-like"/>
</dbReference>
<evidence type="ECO:0000256" key="3">
    <source>
        <dbReference type="ARBA" id="ARBA00004991"/>
    </source>
</evidence>
<feature type="coiled-coil region" evidence="16">
    <location>
        <begin position="702"/>
        <end position="729"/>
    </location>
</feature>
<feature type="region of interest" description="Disordered" evidence="17">
    <location>
        <begin position="172"/>
        <end position="249"/>
    </location>
</feature>
<dbReference type="Pfam" id="PF02181">
    <property type="entry name" value="FH2"/>
    <property type="match status" value="1"/>
</dbReference>
<dbReference type="GO" id="GO:0006665">
    <property type="term" value="P:sphingolipid metabolic process"/>
    <property type="evidence" value="ECO:0007669"/>
    <property type="project" value="UniProtKB-UniPathway"/>
</dbReference>
<dbReference type="InterPro" id="IPR025993">
    <property type="entry name" value="Ceramide_glucosylTrfase"/>
</dbReference>
<dbReference type="InterPro" id="IPR029044">
    <property type="entry name" value="Nucleotide-diphossugar_trans"/>
</dbReference>
<evidence type="ECO:0000256" key="12">
    <source>
        <dbReference type="ARBA" id="ARBA00023098"/>
    </source>
</evidence>
<keyword evidence="8" id="KW-0808">Transferase</keyword>
<dbReference type="CDD" id="cd02520">
    <property type="entry name" value="Glucosylceramide_synthase"/>
    <property type="match status" value="1"/>
</dbReference>
<dbReference type="EMBL" id="CAJFCJ010000006">
    <property type="protein sequence ID" value="CAD5115891.1"/>
    <property type="molecule type" value="Genomic_DNA"/>
</dbReference>
<dbReference type="Pfam" id="PF06367">
    <property type="entry name" value="Drf_FH3"/>
    <property type="match status" value="1"/>
</dbReference>
<evidence type="ECO:0000256" key="14">
    <source>
        <dbReference type="ARBA" id="ARBA00047869"/>
    </source>
</evidence>
<comment type="subcellular location">
    <subcellularLocation>
        <location evidence="1">Golgi apparatus membrane</location>
        <topology evidence="1">Multi-pass membrane protein</topology>
    </subcellularLocation>
</comment>
<dbReference type="Gene3D" id="1.20.58.2220">
    <property type="entry name" value="Formin, FH2 domain"/>
    <property type="match status" value="1"/>
</dbReference>
<comment type="catalytic activity">
    <reaction evidence="14">
        <text>UDP-alpha-D-xylose + an N-acylsphing-4-enine = a beta-D-xylosyl-(1&lt;-&gt;1')-N-acylsphing-4-enine + UDP + H(+)</text>
        <dbReference type="Rhea" id="RHEA:70243"/>
        <dbReference type="ChEBI" id="CHEBI:15378"/>
        <dbReference type="ChEBI" id="CHEBI:52639"/>
        <dbReference type="ChEBI" id="CHEBI:57632"/>
        <dbReference type="ChEBI" id="CHEBI:58223"/>
        <dbReference type="ChEBI" id="CHEBI:189068"/>
    </reaction>
    <physiologicalReaction direction="left-to-right" evidence="14">
        <dbReference type="Rhea" id="RHEA:70244"/>
    </physiologicalReaction>
</comment>
<dbReference type="UniPathway" id="UPA00222"/>
<dbReference type="InterPro" id="IPR042201">
    <property type="entry name" value="FH2_Formin_sf"/>
</dbReference>
<dbReference type="GO" id="GO:0008120">
    <property type="term" value="F:ceramide glucosyltransferase activity"/>
    <property type="evidence" value="ECO:0007669"/>
    <property type="project" value="UniProtKB-EC"/>
</dbReference>
<evidence type="ECO:0000256" key="10">
    <source>
        <dbReference type="ARBA" id="ARBA00022989"/>
    </source>
</evidence>
<feature type="compositionally biased region" description="Pro residues" evidence="17">
    <location>
        <begin position="219"/>
        <end position="229"/>
    </location>
</feature>
<dbReference type="InterPro" id="IPR015425">
    <property type="entry name" value="FH2_Formin"/>
</dbReference>
<dbReference type="PANTHER" id="PTHR46345">
    <property type="entry name" value="INVERTED FORMIN-2"/>
    <property type="match status" value="1"/>
</dbReference>
<name>A0A7I8VJJ5_9ANNE</name>
<evidence type="ECO:0000313" key="20">
    <source>
        <dbReference type="Proteomes" id="UP000549394"/>
    </source>
</evidence>
<evidence type="ECO:0000256" key="17">
    <source>
        <dbReference type="SAM" id="MobiDB-lite"/>
    </source>
</evidence>
<dbReference type="SMART" id="SM00498">
    <property type="entry name" value="FH2"/>
    <property type="match status" value="1"/>
</dbReference>
<dbReference type="OrthoDB" id="1483400at2759"/>
<dbReference type="SUPFAM" id="SSF53448">
    <property type="entry name" value="Nucleotide-diphospho-sugar transferases"/>
    <property type="match status" value="1"/>
</dbReference>
<keyword evidence="16" id="KW-0175">Coiled coil</keyword>
<dbReference type="Gene3D" id="3.90.550.10">
    <property type="entry name" value="Spore Coat Polysaccharide Biosynthesis Protein SpsA, Chain A"/>
    <property type="match status" value="1"/>
</dbReference>
<evidence type="ECO:0000256" key="9">
    <source>
        <dbReference type="ARBA" id="ARBA00022692"/>
    </source>
</evidence>
<dbReference type="Pfam" id="PF06346">
    <property type="entry name" value="Drf_FH1"/>
    <property type="match status" value="1"/>
</dbReference>
<comment type="caution">
    <text evidence="19">The sequence shown here is derived from an EMBL/GenBank/DDBJ whole genome shotgun (WGS) entry which is preliminary data.</text>
</comment>
<dbReference type="Proteomes" id="UP000549394">
    <property type="component" value="Unassembled WGS sequence"/>
</dbReference>
<dbReference type="PANTHER" id="PTHR46345:SF5">
    <property type="entry name" value="INVERTED FORMIN-2"/>
    <property type="match status" value="1"/>
</dbReference>
<reference evidence="19 20" key="1">
    <citation type="submission" date="2020-08" db="EMBL/GenBank/DDBJ databases">
        <authorList>
            <person name="Hejnol A."/>
        </authorList>
    </citation>
    <scope>NUCLEOTIDE SEQUENCE [LARGE SCALE GENOMIC DNA]</scope>
</reference>
<evidence type="ECO:0000313" key="19">
    <source>
        <dbReference type="EMBL" id="CAD5115891.1"/>
    </source>
</evidence>
<evidence type="ECO:0000256" key="16">
    <source>
        <dbReference type="SAM" id="Coils"/>
    </source>
</evidence>
<evidence type="ECO:0000256" key="15">
    <source>
        <dbReference type="ARBA" id="ARBA00048104"/>
    </source>
</evidence>
<evidence type="ECO:0000256" key="6">
    <source>
        <dbReference type="ARBA" id="ARBA00022516"/>
    </source>
</evidence>
<dbReference type="SUPFAM" id="SSF48371">
    <property type="entry name" value="ARM repeat"/>
    <property type="match status" value="1"/>
</dbReference>
<evidence type="ECO:0000256" key="8">
    <source>
        <dbReference type="ARBA" id="ARBA00022679"/>
    </source>
</evidence>